<feature type="transmembrane region" description="Helical" evidence="2">
    <location>
        <begin position="359"/>
        <end position="381"/>
    </location>
</feature>
<gene>
    <name evidence="3" type="ORF">SCF082_LOCUS37740</name>
</gene>
<feature type="region of interest" description="Disordered" evidence="1">
    <location>
        <begin position="46"/>
        <end position="78"/>
    </location>
</feature>
<evidence type="ECO:0000256" key="1">
    <source>
        <dbReference type="SAM" id="MobiDB-lite"/>
    </source>
</evidence>
<feature type="transmembrane region" description="Helical" evidence="2">
    <location>
        <begin position="333"/>
        <end position="353"/>
    </location>
</feature>
<keyword evidence="2" id="KW-1133">Transmembrane helix</keyword>
<reference evidence="3 4" key="1">
    <citation type="submission" date="2024-02" db="EMBL/GenBank/DDBJ databases">
        <authorList>
            <person name="Chen Y."/>
            <person name="Shah S."/>
            <person name="Dougan E. K."/>
            <person name="Thang M."/>
            <person name="Chan C."/>
        </authorList>
    </citation>
    <scope>NUCLEOTIDE SEQUENCE [LARGE SCALE GENOMIC DNA]</scope>
</reference>
<feature type="compositionally biased region" description="Polar residues" evidence="1">
    <location>
        <begin position="46"/>
        <end position="56"/>
    </location>
</feature>
<dbReference type="EMBL" id="CAXAMM010038573">
    <property type="protein sequence ID" value="CAK9079062.1"/>
    <property type="molecule type" value="Genomic_DNA"/>
</dbReference>
<feature type="compositionally biased region" description="Low complexity" evidence="1">
    <location>
        <begin position="68"/>
        <end position="77"/>
    </location>
</feature>
<dbReference type="Proteomes" id="UP001642464">
    <property type="component" value="Unassembled WGS sequence"/>
</dbReference>
<evidence type="ECO:0000256" key="2">
    <source>
        <dbReference type="SAM" id="Phobius"/>
    </source>
</evidence>
<proteinExistence type="predicted"/>
<evidence type="ECO:0000313" key="4">
    <source>
        <dbReference type="Proteomes" id="UP001642464"/>
    </source>
</evidence>
<accession>A0ABP0PSQ9</accession>
<evidence type="ECO:0000313" key="3">
    <source>
        <dbReference type="EMBL" id="CAK9079062.1"/>
    </source>
</evidence>
<keyword evidence="2" id="KW-0472">Membrane</keyword>
<name>A0ABP0PSQ9_9DINO</name>
<feature type="transmembrane region" description="Helical" evidence="2">
    <location>
        <begin position="393"/>
        <end position="414"/>
    </location>
</feature>
<feature type="region of interest" description="Disordered" evidence="1">
    <location>
        <begin position="188"/>
        <end position="213"/>
    </location>
</feature>
<organism evidence="3 4">
    <name type="scientific">Durusdinium trenchii</name>
    <dbReference type="NCBI Taxonomy" id="1381693"/>
    <lineage>
        <taxon>Eukaryota</taxon>
        <taxon>Sar</taxon>
        <taxon>Alveolata</taxon>
        <taxon>Dinophyceae</taxon>
        <taxon>Suessiales</taxon>
        <taxon>Symbiodiniaceae</taxon>
        <taxon>Durusdinium</taxon>
    </lineage>
</organism>
<comment type="caution">
    <text evidence="3">The sequence shown here is derived from an EMBL/GenBank/DDBJ whole genome shotgun (WGS) entry which is preliminary data.</text>
</comment>
<keyword evidence="4" id="KW-1185">Reference proteome</keyword>
<feature type="transmembrane region" description="Helical" evidence="2">
    <location>
        <begin position="468"/>
        <end position="489"/>
    </location>
</feature>
<feature type="transmembrane region" description="Helical" evidence="2">
    <location>
        <begin position="426"/>
        <end position="447"/>
    </location>
</feature>
<keyword evidence="2" id="KW-0812">Transmembrane</keyword>
<feature type="transmembrane region" description="Helical" evidence="2">
    <location>
        <begin position="297"/>
        <end position="321"/>
    </location>
</feature>
<protein>
    <submittedName>
        <fullName evidence="3">Uncharacterized protein</fullName>
    </submittedName>
</protein>
<sequence length="515" mass="55710">MAQIVLGPSNFSTTGAARVAYSLGVHDPALGKMALRGILSSKSESNLRLSPHSSVGDSDDVASNGYPRRAASTRSRTNSGRMLMPQEIEHPWETCPFQTLFVVVQDMLALKYGVQLDEFDFVNKAKAMIALISGLELNSTALALDVLIEGDMDSPRSLAWLWQTVAATCCWAVSDVICDACIRPPAAVEDVEPPSPPTDSEPKGTLRRRRPKPLSNLVEQAAKPLRRVNSPRLRPCTQLLPEVPAIDWSLDGQADEDSVDRLTPEQNALMSGFVALMTAAACNLRTVPYASLSSTRLALAGAGGFFHFTAYLCTLCAFTSASSTVITPLMQLSALWMLPFSTSAASLGFAPVIRPLHLVAVLLICVGGFLPAADGCISSVATGKFWQQKAVRFVVLGEFLICCYNVILHQATFAESSDPELATHPLQFFLASRVANGLTCALLFLAIPSLRRHLWALRKVKRRFFATAFLGECLSMTGVCLVTFSYSGFYEPSVVNAVEGGLQQLFNLMFATCLS</sequence>